<evidence type="ECO:0000313" key="2">
    <source>
        <dbReference type="Proteomes" id="UP001599756"/>
    </source>
</evidence>
<accession>A0ABW6H642</accession>
<name>A0ABW6H642_9ACTN</name>
<proteinExistence type="predicted"/>
<dbReference type="Proteomes" id="UP001599756">
    <property type="component" value="Unassembled WGS sequence"/>
</dbReference>
<gene>
    <name evidence="1" type="ORF">ACFW88_16380</name>
</gene>
<sequence length="219" mass="24100">MLGVVAGVCTGYVIQAGREPTPLPPLSQPVVRQAKGAPEPLSAAQDRQVRTEGDLRKLLLKAPGGARDNPLGVGRDGWMNLSEYAQTFNKPDVAFRGQLRSQFRRAAVASWRTGGTRIVEIHLVQYRQEESMGASQQADNGEYWAEREPGSHGWEIPSTDDGMAYADSTPDRKSGYVPVYSAEAHAWRGDIAMEIYAYDTSPIPKKDIMDLAERQVGRL</sequence>
<protein>
    <submittedName>
        <fullName evidence="1">Uncharacterized protein</fullName>
    </submittedName>
</protein>
<organism evidence="1 2">
    <name type="scientific">Streptomyces anandii</name>
    <dbReference type="NCBI Taxonomy" id="285454"/>
    <lineage>
        <taxon>Bacteria</taxon>
        <taxon>Bacillati</taxon>
        <taxon>Actinomycetota</taxon>
        <taxon>Actinomycetes</taxon>
        <taxon>Kitasatosporales</taxon>
        <taxon>Streptomycetaceae</taxon>
        <taxon>Streptomyces</taxon>
    </lineage>
</organism>
<comment type="caution">
    <text evidence="1">The sequence shown here is derived from an EMBL/GenBank/DDBJ whole genome shotgun (WGS) entry which is preliminary data.</text>
</comment>
<keyword evidence="2" id="KW-1185">Reference proteome</keyword>
<dbReference type="EMBL" id="JBHYTS010000022">
    <property type="protein sequence ID" value="MFE1752087.1"/>
    <property type="molecule type" value="Genomic_DNA"/>
</dbReference>
<dbReference type="RefSeq" id="WP_381841351.1">
    <property type="nucleotide sequence ID" value="NZ_JBHYTS010000022.1"/>
</dbReference>
<evidence type="ECO:0000313" key="1">
    <source>
        <dbReference type="EMBL" id="MFE1752087.1"/>
    </source>
</evidence>
<reference evidence="1 2" key="1">
    <citation type="submission" date="2024-09" db="EMBL/GenBank/DDBJ databases">
        <title>The Natural Products Discovery Center: Release of the First 8490 Sequenced Strains for Exploring Actinobacteria Biosynthetic Diversity.</title>
        <authorList>
            <person name="Kalkreuter E."/>
            <person name="Kautsar S.A."/>
            <person name="Yang D."/>
            <person name="Bader C.D."/>
            <person name="Teijaro C.N."/>
            <person name="Fluegel L."/>
            <person name="Davis C.M."/>
            <person name="Simpson J.R."/>
            <person name="Lauterbach L."/>
            <person name="Steele A.D."/>
            <person name="Gui C."/>
            <person name="Meng S."/>
            <person name="Li G."/>
            <person name="Viehrig K."/>
            <person name="Ye F."/>
            <person name="Su P."/>
            <person name="Kiefer A.F."/>
            <person name="Nichols A."/>
            <person name="Cepeda A.J."/>
            <person name="Yan W."/>
            <person name="Fan B."/>
            <person name="Jiang Y."/>
            <person name="Adhikari A."/>
            <person name="Zheng C.-J."/>
            <person name="Schuster L."/>
            <person name="Cowan T.M."/>
            <person name="Smanski M.J."/>
            <person name="Chevrette M.G."/>
            <person name="De Carvalho L.P.S."/>
            <person name="Shen B."/>
        </authorList>
    </citation>
    <scope>NUCLEOTIDE SEQUENCE [LARGE SCALE GENOMIC DNA]</scope>
    <source>
        <strain evidence="1 2">NPDC059500</strain>
    </source>
</reference>